<dbReference type="KEGG" id="epe:CI789_10230"/>
<proteinExistence type="predicted"/>
<sequence length="69" mass="7742">MPGLSKGSIVRHKTGQIEGVVLNVFVQGSRCGGYYIQWDDGNHSYHTENELIRANTDRPRLNDTPRSAK</sequence>
<keyword evidence="5" id="KW-1185">Reference proteome</keyword>
<evidence type="ECO:0008006" key="6">
    <source>
        <dbReference type="Google" id="ProtNLM"/>
    </source>
</evidence>
<dbReference type="Proteomes" id="UP000306393">
    <property type="component" value="Unassembled WGS sequence"/>
</dbReference>
<evidence type="ECO:0000313" key="5">
    <source>
        <dbReference type="Proteomes" id="UP000661012"/>
    </source>
</evidence>
<organism evidence="3 4">
    <name type="scientific">Erwinia persicina</name>
    <dbReference type="NCBI Taxonomy" id="55211"/>
    <lineage>
        <taxon>Bacteria</taxon>
        <taxon>Pseudomonadati</taxon>
        <taxon>Pseudomonadota</taxon>
        <taxon>Gammaproteobacteria</taxon>
        <taxon>Enterobacterales</taxon>
        <taxon>Erwiniaceae</taxon>
        <taxon>Erwinia</taxon>
    </lineage>
</organism>
<dbReference type="AlphaFoldDB" id="A0A3S7TFX7"/>
<evidence type="ECO:0000256" key="1">
    <source>
        <dbReference type="SAM" id="MobiDB-lite"/>
    </source>
</evidence>
<dbReference type="OrthoDB" id="6505328at2"/>
<reference evidence="2 5" key="2">
    <citation type="journal article" date="2020" name="FEMS Microbiol. Ecol.">
        <title>Temporal dynamics of bacterial communities during seed development and maturation.</title>
        <authorList>
            <person name="Chesneau G."/>
            <person name="Torres-Cortes G."/>
            <person name="Briand M."/>
            <person name="Darrasse A."/>
            <person name="Preveaux A."/>
            <person name="Marais C."/>
            <person name="Jacques M.A."/>
            <person name="Shade A."/>
            <person name="Barret M."/>
        </authorList>
    </citation>
    <scope>NUCLEOTIDE SEQUENCE [LARGE SCALE GENOMIC DNA]</scope>
    <source>
        <strain evidence="2 5">CFBP13732</strain>
    </source>
</reference>
<reference evidence="3 4" key="1">
    <citation type="journal article" date="2019" name="Sci. Rep.">
        <title>Differences in resource use lead to coexistence of seed-transmitted microbial populations.</title>
        <authorList>
            <person name="Torres-Cortes G."/>
            <person name="Garcia B.J."/>
            <person name="Compant S."/>
            <person name="Rezki S."/>
            <person name="Jones P."/>
            <person name="Preveaux A."/>
            <person name="Briand M."/>
            <person name="Roulet A."/>
            <person name="Bouchez O."/>
            <person name="Jacobson D."/>
            <person name="Barret M."/>
        </authorList>
    </citation>
    <scope>NUCLEOTIDE SEQUENCE [LARGE SCALE GENOMIC DNA]</scope>
    <source>
        <strain evidence="3 4">CFBP13511</strain>
    </source>
</reference>
<evidence type="ECO:0000313" key="4">
    <source>
        <dbReference type="Proteomes" id="UP000306393"/>
    </source>
</evidence>
<evidence type="ECO:0000313" key="3">
    <source>
        <dbReference type="EMBL" id="TKJ93261.1"/>
    </source>
</evidence>
<accession>A0A3S7TFX7</accession>
<comment type="caution">
    <text evidence="3">The sequence shown here is derived from an EMBL/GenBank/DDBJ whole genome shotgun (WGS) entry which is preliminary data.</text>
</comment>
<protein>
    <recommendedName>
        <fullName evidence="6">DUF2158 domain-containing protein</fullName>
    </recommendedName>
</protein>
<feature type="region of interest" description="Disordered" evidence="1">
    <location>
        <begin position="49"/>
        <end position="69"/>
    </location>
</feature>
<dbReference type="STRING" id="1219360.GCA_001571305_01244"/>
<dbReference type="Proteomes" id="UP000661012">
    <property type="component" value="Unassembled WGS sequence"/>
</dbReference>
<gene>
    <name evidence="3" type="ORF">EpCFBP13511_05190</name>
    <name evidence="2" type="ORF">IFT93_19815</name>
</gene>
<dbReference type="EMBL" id="QGAC01000004">
    <property type="protein sequence ID" value="TKJ93261.1"/>
    <property type="molecule type" value="Genomic_DNA"/>
</dbReference>
<feature type="compositionally biased region" description="Basic and acidic residues" evidence="1">
    <location>
        <begin position="49"/>
        <end position="63"/>
    </location>
</feature>
<name>A0A3S7TFX7_9GAMM</name>
<dbReference type="EMBL" id="JACYNN010000021">
    <property type="protein sequence ID" value="MBD8108635.1"/>
    <property type="molecule type" value="Genomic_DNA"/>
</dbReference>
<evidence type="ECO:0000313" key="2">
    <source>
        <dbReference type="EMBL" id="MBD8108635.1"/>
    </source>
</evidence>